<feature type="compositionally biased region" description="Basic and acidic residues" evidence="1">
    <location>
        <begin position="1"/>
        <end position="22"/>
    </location>
</feature>
<keyword evidence="3" id="KW-1185">Reference proteome</keyword>
<proteinExistence type="predicted"/>
<comment type="caution">
    <text evidence="2">The sequence shown here is derived from an EMBL/GenBank/DDBJ whole genome shotgun (WGS) entry which is preliminary data.</text>
</comment>
<organism evidence="2 3">
    <name type="scientific">Liparis tanakae</name>
    <name type="common">Tanaka's snailfish</name>
    <dbReference type="NCBI Taxonomy" id="230148"/>
    <lineage>
        <taxon>Eukaryota</taxon>
        <taxon>Metazoa</taxon>
        <taxon>Chordata</taxon>
        <taxon>Craniata</taxon>
        <taxon>Vertebrata</taxon>
        <taxon>Euteleostomi</taxon>
        <taxon>Actinopterygii</taxon>
        <taxon>Neopterygii</taxon>
        <taxon>Teleostei</taxon>
        <taxon>Neoteleostei</taxon>
        <taxon>Acanthomorphata</taxon>
        <taxon>Eupercaria</taxon>
        <taxon>Perciformes</taxon>
        <taxon>Cottioidei</taxon>
        <taxon>Cottales</taxon>
        <taxon>Liparidae</taxon>
        <taxon>Liparis</taxon>
    </lineage>
</organism>
<feature type="region of interest" description="Disordered" evidence="1">
    <location>
        <begin position="1"/>
        <end position="46"/>
    </location>
</feature>
<accession>A0A4Z2EY28</accession>
<reference evidence="2 3" key="1">
    <citation type="submission" date="2019-03" db="EMBL/GenBank/DDBJ databases">
        <title>First draft genome of Liparis tanakae, snailfish: a comprehensive survey of snailfish specific genes.</title>
        <authorList>
            <person name="Kim W."/>
            <person name="Song I."/>
            <person name="Jeong J.-H."/>
            <person name="Kim D."/>
            <person name="Kim S."/>
            <person name="Ryu S."/>
            <person name="Song J.Y."/>
            <person name="Lee S.K."/>
        </authorList>
    </citation>
    <scope>NUCLEOTIDE SEQUENCE [LARGE SCALE GENOMIC DNA]</scope>
    <source>
        <tissue evidence="2">Muscle</tissue>
    </source>
</reference>
<evidence type="ECO:0000313" key="2">
    <source>
        <dbReference type="EMBL" id="TNN33142.1"/>
    </source>
</evidence>
<evidence type="ECO:0000256" key="1">
    <source>
        <dbReference type="SAM" id="MobiDB-lite"/>
    </source>
</evidence>
<feature type="compositionally biased region" description="Polar residues" evidence="1">
    <location>
        <begin position="123"/>
        <end position="134"/>
    </location>
</feature>
<gene>
    <name evidence="2" type="ORF">EYF80_056694</name>
</gene>
<dbReference type="AlphaFoldDB" id="A0A4Z2EY28"/>
<evidence type="ECO:0000313" key="3">
    <source>
        <dbReference type="Proteomes" id="UP000314294"/>
    </source>
</evidence>
<sequence length="134" mass="15243">MPPRREQRPTDGQRVNHSDFRKLRARLSPTAGAERSEATTGRPFRDQEHIQFNRSGAFVSALLSPFCANDLRTRSHICLAEQQLLWHWTSGSSGNQGHPSPAEANRRCLHRRLREERMMKPSQRASRSKGSGAK</sequence>
<name>A0A4Z2EY28_9TELE</name>
<dbReference type="Proteomes" id="UP000314294">
    <property type="component" value="Unassembled WGS sequence"/>
</dbReference>
<protein>
    <submittedName>
        <fullName evidence="2">Uncharacterized protein</fullName>
    </submittedName>
</protein>
<dbReference type="EMBL" id="SRLO01002346">
    <property type="protein sequence ID" value="TNN33142.1"/>
    <property type="molecule type" value="Genomic_DNA"/>
</dbReference>
<feature type="region of interest" description="Disordered" evidence="1">
    <location>
        <begin position="113"/>
        <end position="134"/>
    </location>
</feature>